<evidence type="ECO:0000313" key="5">
    <source>
        <dbReference type="Proteomes" id="UP000214646"/>
    </source>
</evidence>
<dbReference type="InterPro" id="IPR000182">
    <property type="entry name" value="GNAT_dom"/>
</dbReference>
<dbReference type="PANTHER" id="PTHR43420">
    <property type="entry name" value="ACETYLTRANSFERASE"/>
    <property type="match status" value="1"/>
</dbReference>
<dbReference type="PANTHER" id="PTHR43420:SF44">
    <property type="entry name" value="ACETYLTRANSFERASE YPEA"/>
    <property type="match status" value="1"/>
</dbReference>
<dbReference type="RefSeq" id="WP_088251593.1">
    <property type="nucleotide sequence ID" value="NZ_NIDE01000001.1"/>
</dbReference>
<reference evidence="5" key="1">
    <citation type="submission" date="2017-06" db="EMBL/GenBank/DDBJ databases">
        <title>Genome analysis of Fimbriiglobus ruber SP5, the first member of the order Planctomycetales with confirmed chitinolytic capability.</title>
        <authorList>
            <person name="Ravin N.V."/>
            <person name="Rakitin A.L."/>
            <person name="Ivanova A.A."/>
            <person name="Beletsky A.V."/>
            <person name="Kulichevskaya I.S."/>
            <person name="Mardanov A.V."/>
            <person name="Dedysh S.N."/>
        </authorList>
    </citation>
    <scope>NUCLEOTIDE SEQUENCE [LARGE SCALE GENOMIC DNA]</scope>
    <source>
        <strain evidence="5">SP5</strain>
    </source>
</reference>
<evidence type="ECO:0000313" key="4">
    <source>
        <dbReference type="EMBL" id="OWK46351.1"/>
    </source>
</evidence>
<accession>A0A225DYA6</accession>
<dbReference type="AlphaFoldDB" id="A0A225DYA6"/>
<dbReference type="InterPro" id="IPR016181">
    <property type="entry name" value="Acyl_CoA_acyltransferase"/>
</dbReference>
<dbReference type="OrthoDB" id="273614at2"/>
<keyword evidence="2" id="KW-0012">Acyltransferase</keyword>
<dbReference type="EMBL" id="NIDE01000001">
    <property type="protein sequence ID" value="OWK46351.1"/>
    <property type="molecule type" value="Genomic_DNA"/>
</dbReference>
<comment type="caution">
    <text evidence="4">The sequence shown here is derived from an EMBL/GenBank/DDBJ whole genome shotgun (WGS) entry which is preliminary data.</text>
</comment>
<dbReference type="GO" id="GO:0016747">
    <property type="term" value="F:acyltransferase activity, transferring groups other than amino-acyl groups"/>
    <property type="evidence" value="ECO:0007669"/>
    <property type="project" value="InterPro"/>
</dbReference>
<dbReference type="Pfam" id="PF00583">
    <property type="entry name" value="Acetyltransf_1"/>
    <property type="match status" value="1"/>
</dbReference>
<sequence>MTPRPTYFKRYWMECDLGRPLPPPVLPAGFFWVPWSDTLVDAHALVKYHSFRDELDSQVFPSLGHLAGCRELMRAIRYRDEFCPRATWLVATPEGWAGTVQGLRDGSRSGAIQNVGVVPEHRGQGIGEALLLRALQGFHDAGFTRAHLEVTAQNDHAVRLYRKHGFRSCRTLYKPVELPAAVSVGMGI</sequence>
<organism evidence="4 5">
    <name type="scientific">Fimbriiglobus ruber</name>
    <dbReference type="NCBI Taxonomy" id="1908690"/>
    <lineage>
        <taxon>Bacteria</taxon>
        <taxon>Pseudomonadati</taxon>
        <taxon>Planctomycetota</taxon>
        <taxon>Planctomycetia</taxon>
        <taxon>Gemmatales</taxon>
        <taxon>Gemmataceae</taxon>
        <taxon>Fimbriiglobus</taxon>
    </lineage>
</organism>
<dbReference type="InterPro" id="IPR050680">
    <property type="entry name" value="YpeA/RimI_acetyltransf"/>
</dbReference>
<dbReference type="SUPFAM" id="SSF55729">
    <property type="entry name" value="Acyl-CoA N-acyltransferases (Nat)"/>
    <property type="match status" value="1"/>
</dbReference>
<name>A0A225DYA6_9BACT</name>
<gene>
    <name evidence="4" type="ORF">FRUB_00050</name>
</gene>
<feature type="domain" description="N-acetyltransferase" evidence="3">
    <location>
        <begin position="46"/>
        <end position="188"/>
    </location>
</feature>
<keyword evidence="1 4" id="KW-0808">Transferase</keyword>
<evidence type="ECO:0000256" key="1">
    <source>
        <dbReference type="ARBA" id="ARBA00022679"/>
    </source>
</evidence>
<dbReference type="Proteomes" id="UP000214646">
    <property type="component" value="Unassembled WGS sequence"/>
</dbReference>
<proteinExistence type="predicted"/>
<evidence type="ECO:0000256" key="2">
    <source>
        <dbReference type="ARBA" id="ARBA00023315"/>
    </source>
</evidence>
<protein>
    <submittedName>
        <fullName evidence="4">Putative n-terminal acetyltransferase</fullName>
    </submittedName>
</protein>
<dbReference type="PROSITE" id="PS51186">
    <property type="entry name" value="GNAT"/>
    <property type="match status" value="1"/>
</dbReference>
<dbReference type="Gene3D" id="3.40.630.30">
    <property type="match status" value="1"/>
</dbReference>
<keyword evidence="5" id="KW-1185">Reference proteome</keyword>
<evidence type="ECO:0000259" key="3">
    <source>
        <dbReference type="PROSITE" id="PS51186"/>
    </source>
</evidence>
<dbReference type="CDD" id="cd04301">
    <property type="entry name" value="NAT_SF"/>
    <property type="match status" value="1"/>
</dbReference>